<evidence type="ECO:0000313" key="6">
    <source>
        <dbReference type="Proteomes" id="UP000183995"/>
    </source>
</evidence>
<keyword evidence="4" id="KW-0812">Transmembrane</keyword>
<comment type="similarity">
    <text evidence="1">Belongs to the GerABKA family.</text>
</comment>
<proteinExistence type="inferred from homology"/>
<dbReference type="PIRSF" id="PIRSF005690">
    <property type="entry name" value="GerBA"/>
    <property type="match status" value="1"/>
</dbReference>
<feature type="transmembrane region" description="Helical" evidence="4">
    <location>
        <begin position="423"/>
        <end position="449"/>
    </location>
</feature>
<name>A0A1M5VJH0_9FIRM</name>
<dbReference type="InterPro" id="IPR004995">
    <property type="entry name" value="Spore_Ger"/>
</dbReference>
<dbReference type="PANTHER" id="PTHR22550:SF5">
    <property type="entry name" value="LEUCINE ZIPPER PROTEIN 4"/>
    <property type="match status" value="1"/>
</dbReference>
<accession>A0A1M5VJH0</accession>
<feature type="region of interest" description="Disordered" evidence="3">
    <location>
        <begin position="498"/>
        <end position="517"/>
    </location>
</feature>
<keyword evidence="4" id="KW-1133">Transmembrane helix</keyword>
<sequence length="517" mass="56827">MGTQAADHISSENQKLLSRDLKANIVTLQTDFGHSPDLIINLAQLRKNTALYASVYLTEMIDHTVINSISNELSQIDAERIKSKSESVFDFLLNTVTKLRATRSGNDYTKMYEEILSGNTVFLVDGYDIYISVSTASDEGRAISEPTTQTVIKGPKDAFTENIDKNVFMIRSRVRNEALRIEDITLGTVTHTKVKLLYFNGIAKKDIVDDLRSRVSKINYDGVLGSNYIEEIIKTDPYSIFPTILNSERPDTVAAGLLEGRVAILCDGTPYVLLEPALFSDFLQSGDDYYENFYVQSLIRIIRYIALIFTLLVPAVFIALVTFHQEIIPTPLLISIAAQREGVPFPAVLEVLLMDLTFEILREAGVRMPRAIGSAISIVGALVLGQAAVEAGLVSAATVIVVALTAISSFAITNYAMSNAVRLLRFAFICIAGILGLYGISMGLIILLLHLCKLKSASVPYLTPAAPYIKGANKDTLVRFPLFKLKFRPAGISGTGKARTNGRNTMDPNITKKPEIR</sequence>
<keyword evidence="2 4" id="KW-0472">Membrane</keyword>
<dbReference type="EMBL" id="FQXV01000002">
    <property type="protein sequence ID" value="SHH75063.1"/>
    <property type="molecule type" value="Genomic_DNA"/>
</dbReference>
<dbReference type="OrthoDB" id="9772630at2"/>
<evidence type="ECO:0000256" key="2">
    <source>
        <dbReference type="ARBA" id="ARBA00023136"/>
    </source>
</evidence>
<organism evidence="5 6">
    <name type="scientific">Sporobacter termitidis DSM 10068</name>
    <dbReference type="NCBI Taxonomy" id="1123282"/>
    <lineage>
        <taxon>Bacteria</taxon>
        <taxon>Bacillati</taxon>
        <taxon>Bacillota</taxon>
        <taxon>Clostridia</taxon>
        <taxon>Eubacteriales</taxon>
        <taxon>Oscillospiraceae</taxon>
        <taxon>Sporobacter</taxon>
    </lineage>
</organism>
<dbReference type="PANTHER" id="PTHR22550">
    <property type="entry name" value="SPORE GERMINATION PROTEIN"/>
    <property type="match status" value="1"/>
</dbReference>
<keyword evidence="6" id="KW-1185">Reference proteome</keyword>
<evidence type="ECO:0000256" key="3">
    <source>
        <dbReference type="SAM" id="MobiDB-lite"/>
    </source>
</evidence>
<gene>
    <name evidence="5" type="ORF">SAMN02745823_00848</name>
</gene>
<dbReference type="GO" id="GO:0016020">
    <property type="term" value="C:membrane"/>
    <property type="evidence" value="ECO:0007669"/>
    <property type="project" value="InterPro"/>
</dbReference>
<evidence type="ECO:0000256" key="4">
    <source>
        <dbReference type="SAM" id="Phobius"/>
    </source>
</evidence>
<feature type="transmembrane region" description="Helical" evidence="4">
    <location>
        <begin position="395"/>
        <end position="416"/>
    </location>
</feature>
<dbReference type="GO" id="GO:0009847">
    <property type="term" value="P:spore germination"/>
    <property type="evidence" value="ECO:0007669"/>
    <property type="project" value="InterPro"/>
</dbReference>
<dbReference type="InterPro" id="IPR050768">
    <property type="entry name" value="UPF0353/GerABKA_families"/>
</dbReference>
<reference evidence="5 6" key="1">
    <citation type="submission" date="2016-11" db="EMBL/GenBank/DDBJ databases">
        <authorList>
            <person name="Jaros S."/>
            <person name="Januszkiewicz K."/>
            <person name="Wedrychowicz H."/>
        </authorList>
    </citation>
    <scope>NUCLEOTIDE SEQUENCE [LARGE SCALE GENOMIC DNA]</scope>
    <source>
        <strain evidence="5 6">DSM 10068</strain>
    </source>
</reference>
<feature type="transmembrane region" description="Helical" evidence="4">
    <location>
        <begin position="301"/>
        <end position="323"/>
    </location>
</feature>
<dbReference type="STRING" id="1123282.SAMN02745823_00848"/>
<dbReference type="Pfam" id="PF03323">
    <property type="entry name" value="GerA"/>
    <property type="match status" value="1"/>
</dbReference>
<evidence type="ECO:0000256" key="1">
    <source>
        <dbReference type="ARBA" id="ARBA00005278"/>
    </source>
</evidence>
<dbReference type="RefSeq" id="WP_073076413.1">
    <property type="nucleotide sequence ID" value="NZ_FQXV01000002.1"/>
</dbReference>
<dbReference type="AlphaFoldDB" id="A0A1M5VJH0"/>
<protein>
    <submittedName>
        <fullName evidence="5">Spore germination protein KA</fullName>
    </submittedName>
</protein>
<dbReference type="Proteomes" id="UP000183995">
    <property type="component" value="Unassembled WGS sequence"/>
</dbReference>
<evidence type="ECO:0000313" key="5">
    <source>
        <dbReference type="EMBL" id="SHH75063.1"/>
    </source>
</evidence>